<evidence type="ECO:0000256" key="5">
    <source>
        <dbReference type="PROSITE-ProRule" id="PRU00723"/>
    </source>
</evidence>
<feature type="compositionally biased region" description="Polar residues" evidence="6">
    <location>
        <begin position="314"/>
        <end position="333"/>
    </location>
</feature>
<keyword evidence="2 4" id="KW-0863">Zinc-finger</keyword>
<dbReference type="PROSITE" id="PS50908">
    <property type="entry name" value="RWD"/>
    <property type="match status" value="1"/>
</dbReference>
<evidence type="ECO:0000256" key="3">
    <source>
        <dbReference type="ARBA" id="ARBA00022833"/>
    </source>
</evidence>
<feature type="region of interest" description="Disordered" evidence="6">
    <location>
        <begin position="244"/>
        <end position="337"/>
    </location>
</feature>
<feature type="region of interest" description="Disordered" evidence="6">
    <location>
        <begin position="750"/>
        <end position="788"/>
    </location>
</feature>
<dbReference type="PANTHER" id="PTHR36886:SF3">
    <property type="entry name" value="PROTEIN FRIGIDA-ESSENTIAL 1"/>
    <property type="match status" value="1"/>
</dbReference>
<feature type="compositionally biased region" description="Low complexity" evidence="6">
    <location>
        <begin position="247"/>
        <end position="261"/>
    </location>
</feature>
<comment type="caution">
    <text evidence="10">The sequence shown here is derived from an EMBL/GenBank/DDBJ whole genome shotgun (WGS) entry which is preliminary data.</text>
</comment>
<feature type="domain" description="C3H1-type" evidence="7">
    <location>
        <begin position="341"/>
        <end position="368"/>
    </location>
</feature>
<keyword evidence="11" id="KW-1185">Reference proteome</keyword>
<dbReference type="SUPFAM" id="SSF46689">
    <property type="entry name" value="Homeodomain-like"/>
    <property type="match status" value="1"/>
</dbReference>
<evidence type="ECO:0000256" key="4">
    <source>
        <dbReference type="PROSITE-ProRule" id="PRU00601"/>
    </source>
</evidence>
<dbReference type="CDD" id="cd00167">
    <property type="entry name" value="SANT"/>
    <property type="match status" value="1"/>
</dbReference>
<feature type="compositionally biased region" description="Polar residues" evidence="6">
    <location>
        <begin position="137"/>
        <end position="155"/>
    </location>
</feature>
<evidence type="ECO:0000256" key="1">
    <source>
        <dbReference type="ARBA" id="ARBA00022723"/>
    </source>
</evidence>
<feature type="region of interest" description="Disordered" evidence="6">
    <location>
        <begin position="442"/>
        <end position="478"/>
    </location>
</feature>
<dbReference type="SUPFAM" id="SSF90229">
    <property type="entry name" value="CCCH zinc finger"/>
    <property type="match status" value="2"/>
</dbReference>
<feature type="domain" description="C3H1-type" evidence="7">
    <location>
        <begin position="189"/>
        <end position="216"/>
    </location>
</feature>
<gene>
    <name evidence="10" type="ORF">Ae201684_014774</name>
</gene>
<dbReference type="Proteomes" id="UP000481153">
    <property type="component" value="Unassembled WGS sequence"/>
</dbReference>
<name>A0A6G0WIW2_9STRA</name>
<dbReference type="InterPro" id="IPR000571">
    <property type="entry name" value="Znf_CCCH"/>
</dbReference>
<feature type="compositionally biased region" description="Polar residues" evidence="6">
    <location>
        <begin position="369"/>
        <end position="384"/>
    </location>
</feature>
<evidence type="ECO:0000256" key="6">
    <source>
        <dbReference type="SAM" id="MobiDB-lite"/>
    </source>
</evidence>
<dbReference type="InterPro" id="IPR009057">
    <property type="entry name" value="Homeodomain-like_sf"/>
</dbReference>
<dbReference type="PROSITE" id="PS51266">
    <property type="entry name" value="ZF_CHY"/>
    <property type="match status" value="1"/>
</dbReference>
<dbReference type="InterPro" id="IPR001005">
    <property type="entry name" value="SANT/Myb"/>
</dbReference>
<feature type="region of interest" description="Disordered" evidence="6">
    <location>
        <begin position="365"/>
        <end position="384"/>
    </location>
</feature>
<dbReference type="SUPFAM" id="SSF161219">
    <property type="entry name" value="CHY zinc finger-like"/>
    <property type="match status" value="1"/>
</dbReference>
<sequence length="788" mass="87170">MSWQDILRSIPSEAERELFSVVRRYGVVREITPEDVRRPCTLTLQMKPSDPEFPFQLENGMTIQIQVPATYPEEPLIFSIACEVQVFEKKYAPQIARQLQERQDLFPGQLVLRKTLTWLDNNLGDLIRPKASTVPSVQASISEESNAPTHTTNSEVLLDERTGNISEESKVPAPSVVSTEATGDEKAKKKRTRKCRFYLAGKCKNGSNCAFLHPVDMTSKDENKDKSSTATLDEGFSAQLTLTEAPTADATAGSSSASKSTTKSKRKPKNNVALKDSGPSAESTGVAGNTPKICKRKSKSSSSLQIDLTREAISPSTALSFPQGSDNFASNASSEEKPAVEVEKTKCKFYLEGTCNKGNSCRFEHDEPSNTQASRVSTTKQDPTVWTTAQQTQLDKALKQFPAKSMDPKQRWQRIADCVEGKTMRDCIARFKVLSEYVKAKATTQPLSPGPSPPNPSQGVHIQDESDEDEEDTSDGRIVPANMRVKLDMEPDAKAIHVQLESLFLHQIDTLQMHAWKCSFQCAQCPLGFDSVLTLAQPSVRQWCRRCSVLQTVELRPVLMHAANEMSVNLSLINCTLVDLMPPSVFLAVCGVCSEEGLIGITPRIRSEVACRKCHTKMAVQCKSFTIVNQSSTHFVDHSQPKLKKKPKEDAPVIGQPLPNQGRCSHYSKSLRWFRFQCCGKAFPCDICHSASSCPEADKGIYASRFICGLCSREHPSQVKECPCGNVIGVSNTSAHWEGGKGCRDVVRMSTHDPRKHQGVAKTKSMKFKRVGQEAKKRREQRTGAKES</sequence>
<keyword evidence="3 5" id="KW-0862">Zinc</keyword>
<accession>A0A6G0WIW2</accession>
<evidence type="ECO:0000259" key="9">
    <source>
        <dbReference type="PROSITE" id="PS51266"/>
    </source>
</evidence>
<feature type="zinc finger region" description="C3H1-type" evidence="5">
    <location>
        <begin position="341"/>
        <end position="368"/>
    </location>
</feature>
<proteinExistence type="predicted"/>
<dbReference type="VEuPathDB" id="FungiDB:AeMF1_005035"/>
<dbReference type="InterPro" id="IPR008913">
    <property type="entry name" value="Znf_CHY"/>
</dbReference>
<dbReference type="PROSITE" id="PS50103">
    <property type="entry name" value="ZF_C3H1"/>
    <property type="match status" value="2"/>
</dbReference>
<dbReference type="Gene3D" id="1.10.10.60">
    <property type="entry name" value="Homeodomain-like"/>
    <property type="match status" value="1"/>
</dbReference>
<dbReference type="SMART" id="SM00717">
    <property type="entry name" value="SANT"/>
    <property type="match status" value="1"/>
</dbReference>
<feature type="compositionally biased region" description="Basic residues" evidence="6">
    <location>
        <begin position="754"/>
        <end position="770"/>
    </location>
</feature>
<dbReference type="Gene3D" id="4.10.1000.10">
    <property type="entry name" value="Zinc finger, CCCH-type"/>
    <property type="match status" value="1"/>
</dbReference>
<evidence type="ECO:0000256" key="2">
    <source>
        <dbReference type="ARBA" id="ARBA00022771"/>
    </source>
</evidence>
<dbReference type="PANTHER" id="PTHR36886">
    <property type="entry name" value="PROTEIN FRIGIDA-ESSENTIAL 1"/>
    <property type="match status" value="1"/>
</dbReference>
<dbReference type="EMBL" id="VJMJ01000201">
    <property type="protein sequence ID" value="KAF0727137.1"/>
    <property type="molecule type" value="Genomic_DNA"/>
</dbReference>
<feature type="domain" description="CHY-type" evidence="9">
    <location>
        <begin position="657"/>
        <end position="726"/>
    </location>
</feature>
<feature type="region of interest" description="Disordered" evidence="6">
    <location>
        <begin position="162"/>
        <end position="188"/>
    </location>
</feature>
<dbReference type="InterPro" id="IPR052650">
    <property type="entry name" value="Zinc_finger_CCCH"/>
</dbReference>
<dbReference type="InterPro" id="IPR036855">
    <property type="entry name" value="Znf_CCCH_sf"/>
</dbReference>
<keyword evidence="1 5" id="KW-0479">Metal-binding</keyword>
<dbReference type="Pfam" id="PF00642">
    <property type="entry name" value="zf-CCCH"/>
    <property type="match status" value="2"/>
</dbReference>
<dbReference type="InterPro" id="IPR006575">
    <property type="entry name" value="RWD_dom"/>
</dbReference>
<dbReference type="AlphaFoldDB" id="A0A6G0WIW2"/>
<evidence type="ECO:0000313" key="10">
    <source>
        <dbReference type="EMBL" id="KAF0727137.1"/>
    </source>
</evidence>
<evidence type="ECO:0000259" key="7">
    <source>
        <dbReference type="PROSITE" id="PS50103"/>
    </source>
</evidence>
<dbReference type="InterPro" id="IPR037274">
    <property type="entry name" value="Znf_CHY_sf"/>
</dbReference>
<feature type="domain" description="RWD" evidence="8">
    <location>
        <begin position="14"/>
        <end position="126"/>
    </location>
</feature>
<evidence type="ECO:0000259" key="8">
    <source>
        <dbReference type="PROSITE" id="PS50908"/>
    </source>
</evidence>
<feature type="region of interest" description="Disordered" evidence="6">
    <location>
        <begin position="137"/>
        <end position="156"/>
    </location>
</feature>
<feature type="zinc finger region" description="C3H1-type" evidence="5">
    <location>
        <begin position="189"/>
        <end position="216"/>
    </location>
</feature>
<dbReference type="Gene3D" id="2.30.30.1190">
    <property type="match status" value="1"/>
</dbReference>
<reference evidence="10 11" key="1">
    <citation type="submission" date="2019-07" db="EMBL/GenBank/DDBJ databases">
        <title>Genomics analysis of Aphanomyces spp. identifies a new class of oomycete effector associated with host adaptation.</title>
        <authorList>
            <person name="Gaulin E."/>
        </authorList>
    </citation>
    <scope>NUCLEOTIDE SEQUENCE [LARGE SCALE GENOMIC DNA]</scope>
    <source>
        <strain evidence="10 11">ATCC 201684</strain>
    </source>
</reference>
<organism evidence="10 11">
    <name type="scientific">Aphanomyces euteiches</name>
    <dbReference type="NCBI Taxonomy" id="100861"/>
    <lineage>
        <taxon>Eukaryota</taxon>
        <taxon>Sar</taxon>
        <taxon>Stramenopiles</taxon>
        <taxon>Oomycota</taxon>
        <taxon>Saprolegniomycetes</taxon>
        <taxon>Saprolegniales</taxon>
        <taxon>Verrucalvaceae</taxon>
        <taxon>Aphanomyces</taxon>
    </lineage>
</organism>
<dbReference type="GO" id="GO:0008270">
    <property type="term" value="F:zinc ion binding"/>
    <property type="evidence" value="ECO:0007669"/>
    <property type="project" value="UniProtKB-KW"/>
</dbReference>
<feature type="compositionally biased region" description="Basic and acidic residues" evidence="6">
    <location>
        <begin position="771"/>
        <end position="788"/>
    </location>
</feature>
<protein>
    <submittedName>
        <fullName evidence="10">Uncharacterized protein</fullName>
    </submittedName>
</protein>
<dbReference type="SMART" id="SM00356">
    <property type="entry name" value="ZnF_C3H1"/>
    <property type="match status" value="2"/>
</dbReference>
<evidence type="ECO:0000313" key="11">
    <source>
        <dbReference type="Proteomes" id="UP000481153"/>
    </source>
</evidence>